<evidence type="ECO:0000259" key="4">
    <source>
        <dbReference type="Pfam" id="PF20257"/>
    </source>
</evidence>
<feature type="domain" description="S-adenosyl-l-methionine hydroxide adenosyltransferase N-terminal" evidence="3">
    <location>
        <begin position="4"/>
        <end position="142"/>
    </location>
</feature>
<evidence type="ECO:0008006" key="7">
    <source>
        <dbReference type="Google" id="ProtNLM"/>
    </source>
</evidence>
<dbReference type="Pfam" id="PF01887">
    <property type="entry name" value="SAM_HAT_N"/>
    <property type="match status" value="1"/>
</dbReference>
<keyword evidence="6" id="KW-1185">Reference proteome</keyword>
<reference evidence="5 6" key="1">
    <citation type="submission" date="2020-08" db="EMBL/GenBank/DDBJ databases">
        <title>Genomic Encyclopedia of Type Strains, Phase IV (KMG-IV): sequencing the most valuable type-strain genomes for metagenomic binning, comparative biology and taxonomic classification.</title>
        <authorList>
            <person name="Goeker M."/>
        </authorList>
    </citation>
    <scope>NUCLEOTIDE SEQUENCE [LARGE SCALE GENOMIC DNA]</scope>
    <source>
        <strain evidence="5 6">DSM 29854</strain>
    </source>
</reference>
<dbReference type="InterPro" id="IPR046469">
    <property type="entry name" value="SAM_HAT_N"/>
</dbReference>
<dbReference type="SUPFAM" id="SSF101852">
    <property type="entry name" value="Bacterial fluorinating enzyme, C-terminal domain"/>
    <property type="match status" value="1"/>
</dbReference>
<dbReference type="Proteomes" id="UP000563094">
    <property type="component" value="Unassembled WGS sequence"/>
</dbReference>
<dbReference type="AlphaFoldDB" id="A0A839GD14"/>
<comment type="caution">
    <text evidence="5">The sequence shown here is derived from an EMBL/GenBank/DDBJ whole genome shotgun (WGS) entry which is preliminary data.</text>
</comment>
<dbReference type="PIRSF" id="PIRSF006779">
    <property type="entry name" value="UCP006779"/>
    <property type="match status" value="1"/>
</dbReference>
<dbReference type="PANTHER" id="PTHR35092:SF1">
    <property type="entry name" value="CHLORINASE MJ1651"/>
    <property type="match status" value="1"/>
</dbReference>
<dbReference type="Gene3D" id="2.40.30.90">
    <property type="entry name" value="Bacterial fluorinating enzyme like"/>
    <property type="match status" value="1"/>
</dbReference>
<evidence type="ECO:0000256" key="1">
    <source>
        <dbReference type="ARBA" id="ARBA00022691"/>
    </source>
</evidence>
<proteinExistence type="inferred from homology"/>
<dbReference type="InterPro" id="IPR002747">
    <property type="entry name" value="SAM_OH_AdoTrfase"/>
</dbReference>
<dbReference type="Pfam" id="PF20257">
    <property type="entry name" value="SAM_HAT_C"/>
    <property type="match status" value="1"/>
</dbReference>
<feature type="domain" description="S-adenosyl-l-methionine hydroxide adenosyltransferase C-terminal" evidence="4">
    <location>
        <begin position="165"/>
        <end position="249"/>
    </location>
</feature>
<protein>
    <recommendedName>
        <fullName evidence="7">SAM-dependent chlorinase/fluorinase</fullName>
    </recommendedName>
</protein>
<gene>
    <name evidence="5" type="ORF">FHS90_000984</name>
</gene>
<dbReference type="EMBL" id="JACJIQ010000003">
    <property type="protein sequence ID" value="MBA9076280.1"/>
    <property type="molecule type" value="Genomic_DNA"/>
</dbReference>
<accession>A0A839GD14</accession>
<dbReference type="PANTHER" id="PTHR35092">
    <property type="entry name" value="CHLORINASE MJ1651"/>
    <property type="match status" value="1"/>
</dbReference>
<evidence type="ECO:0000313" key="6">
    <source>
        <dbReference type="Proteomes" id="UP000563094"/>
    </source>
</evidence>
<organism evidence="5 6">
    <name type="scientific">Rufibacter quisquiliarum</name>
    <dbReference type="NCBI Taxonomy" id="1549639"/>
    <lineage>
        <taxon>Bacteria</taxon>
        <taxon>Pseudomonadati</taxon>
        <taxon>Bacteroidota</taxon>
        <taxon>Cytophagia</taxon>
        <taxon>Cytophagales</taxon>
        <taxon>Hymenobacteraceae</taxon>
        <taxon>Rufibacter</taxon>
    </lineage>
</organism>
<evidence type="ECO:0000259" key="3">
    <source>
        <dbReference type="Pfam" id="PF01887"/>
    </source>
</evidence>
<dbReference type="SUPFAM" id="SSF102522">
    <property type="entry name" value="Bacterial fluorinating enzyme, N-terminal domain"/>
    <property type="match status" value="1"/>
</dbReference>
<dbReference type="InterPro" id="IPR046470">
    <property type="entry name" value="SAM_HAT_C"/>
</dbReference>
<keyword evidence="1" id="KW-0949">S-adenosyl-L-methionine</keyword>
<dbReference type="RefSeq" id="WP_182512111.1">
    <property type="nucleotide sequence ID" value="NZ_JACJIQ010000003.1"/>
</dbReference>
<evidence type="ECO:0000313" key="5">
    <source>
        <dbReference type="EMBL" id="MBA9076280.1"/>
    </source>
</evidence>
<evidence type="ECO:0000256" key="2">
    <source>
        <dbReference type="ARBA" id="ARBA00024035"/>
    </source>
</evidence>
<name>A0A839GD14_9BACT</name>
<sequence length="259" mass="28514">MGFLTFLSDFGTIDHYVAAVKAKILTLNPTQVIVDISHHIDPFNIAHGLHVINSVYRDFPEGTVHLLAVDTHGSKNGRYQVARYNGHYFVCADNGLLSLLTDGDPEQLVDLPEQPESSSPARDIMAPAAVALANGASMAEVGELADGMLQRINRQLRLNDHNIIGHVVHVDHYGNLITDITRDSVDAIGHGRKSSIHFNREVIDRISTRYNQPNEGDCVALFNRQGFLTIGINKGHASELLGMYFDSPVEVRFAPDPVE</sequence>
<dbReference type="InterPro" id="IPR023227">
    <property type="entry name" value="SAM_OH_AdoTrfase_C_sf"/>
</dbReference>
<dbReference type="InterPro" id="IPR023228">
    <property type="entry name" value="SAM_OH_AdoTrfase_N_sf"/>
</dbReference>
<comment type="similarity">
    <text evidence="2">Belongs to the SAM hydrolase / SAM-dependent halogenase family.</text>
</comment>
<dbReference type="Gene3D" id="3.40.50.10790">
    <property type="entry name" value="S-adenosyl-l-methionine hydroxide adenosyltransferase, N-terminal"/>
    <property type="match status" value="1"/>
</dbReference>